<dbReference type="Gene3D" id="3.30.420.10">
    <property type="entry name" value="Ribonuclease H-like superfamily/Ribonuclease H"/>
    <property type="match status" value="1"/>
</dbReference>
<feature type="compositionally biased region" description="Basic residues" evidence="3">
    <location>
        <begin position="509"/>
        <end position="528"/>
    </location>
</feature>
<dbReference type="FunFam" id="3.30.420.10:FF:000100">
    <property type="entry name" value="3'-5' exonuclease/helicase (Wrn), putative"/>
    <property type="match status" value="1"/>
</dbReference>
<evidence type="ECO:0000256" key="1">
    <source>
        <dbReference type="ARBA" id="ARBA00022722"/>
    </source>
</evidence>
<dbReference type="InterPro" id="IPR051132">
    <property type="entry name" value="3-5_Exonuclease_domain"/>
</dbReference>
<dbReference type="InterPro" id="IPR002562">
    <property type="entry name" value="3'-5'_exonuclease_dom"/>
</dbReference>
<comment type="caution">
    <text evidence="5">The sequence shown here is derived from an EMBL/GenBank/DDBJ whole genome shotgun (WGS) entry which is preliminary data.</text>
</comment>
<dbReference type="GO" id="GO:0003676">
    <property type="term" value="F:nucleic acid binding"/>
    <property type="evidence" value="ECO:0007669"/>
    <property type="project" value="InterPro"/>
</dbReference>
<feature type="region of interest" description="Disordered" evidence="3">
    <location>
        <begin position="555"/>
        <end position="705"/>
    </location>
</feature>
<keyword evidence="2" id="KW-0378">Hydrolase</keyword>
<evidence type="ECO:0000256" key="3">
    <source>
        <dbReference type="SAM" id="MobiDB-lite"/>
    </source>
</evidence>
<keyword evidence="6" id="KW-1185">Reference proteome</keyword>
<dbReference type="SUPFAM" id="SSF53098">
    <property type="entry name" value="Ribonuclease H-like"/>
    <property type="match status" value="1"/>
</dbReference>
<dbReference type="PANTHER" id="PTHR13620">
    <property type="entry name" value="3-5 EXONUCLEASE"/>
    <property type="match status" value="1"/>
</dbReference>
<dbReference type="Proteomes" id="UP001148312">
    <property type="component" value="Unassembled WGS sequence"/>
</dbReference>
<feature type="domain" description="3'-5' exonuclease" evidence="4">
    <location>
        <begin position="780"/>
        <end position="970"/>
    </location>
</feature>
<dbReference type="GO" id="GO:0005737">
    <property type="term" value="C:cytoplasm"/>
    <property type="evidence" value="ECO:0007669"/>
    <property type="project" value="TreeGrafter"/>
</dbReference>
<evidence type="ECO:0000313" key="5">
    <source>
        <dbReference type="EMBL" id="KAJ5491438.1"/>
    </source>
</evidence>
<dbReference type="AlphaFoldDB" id="A0A9W9XGP0"/>
<accession>A0A9W9XGP0</accession>
<gene>
    <name evidence="5" type="ORF">N7539_003005</name>
</gene>
<proteinExistence type="predicted"/>
<dbReference type="GO" id="GO:0008408">
    <property type="term" value="F:3'-5' exonuclease activity"/>
    <property type="evidence" value="ECO:0007669"/>
    <property type="project" value="InterPro"/>
</dbReference>
<dbReference type="GO" id="GO:0006139">
    <property type="term" value="P:nucleobase-containing compound metabolic process"/>
    <property type="evidence" value="ECO:0007669"/>
    <property type="project" value="InterPro"/>
</dbReference>
<dbReference type="GO" id="GO:0005634">
    <property type="term" value="C:nucleus"/>
    <property type="evidence" value="ECO:0007669"/>
    <property type="project" value="TreeGrafter"/>
</dbReference>
<evidence type="ECO:0000313" key="6">
    <source>
        <dbReference type="Proteomes" id="UP001148312"/>
    </source>
</evidence>
<dbReference type="EMBL" id="JAPWDQ010000003">
    <property type="protein sequence ID" value="KAJ5491438.1"/>
    <property type="molecule type" value="Genomic_DNA"/>
</dbReference>
<evidence type="ECO:0000256" key="2">
    <source>
        <dbReference type="ARBA" id="ARBA00022801"/>
    </source>
</evidence>
<feature type="compositionally biased region" description="Basic and acidic residues" evidence="3">
    <location>
        <begin position="622"/>
        <end position="655"/>
    </location>
</feature>
<dbReference type="PANTHER" id="PTHR13620:SF104">
    <property type="entry name" value="EXONUCLEASE 3'-5' DOMAIN-CONTAINING PROTEIN 2"/>
    <property type="match status" value="1"/>
</dbReference>
<dbReference type="InterPro" id="IPR012337">
    <property type="entry name" value="RNaseH-like_sf"/>
</dbReference>
<dbReference type="Pfam" id="PF01612">
    <property type="entry name" value="DNA_pol_A_exo1"/>
    <property type="match status" value="1"/>
</dbReference>
<sequence length="1017" mass="116879">MNDLIRARGMRAKQRLTRPLDPKKLREIERKAGALDRISTLVNEYLETKYAPVERHLSQSAKAAEILTIECKQRLSVAISRHEQLVRKSQGVCQFLEHQYCKIVFRDIPYLRTRVAKTARVLGDLHLSFIRLSLRILKEESDLLHGQLNEQFLIPRNAARAKIDRALERTDLAAQQYVELQGKVAETLNGLNSLRPILASLALSDSPSSARYQEFLDKHHVHTNDLSGAGHAYRWSWRKSRRSETELGEAYQLEFFTLIHFSQLGGINPPDYVWSIMFEDARSQRIRAYRHKHNLQIIDRIRRAYLQRWKGPRPSWSPELSNYWRQLDVIAPFDIHRMHQMLLKNEVLYLIATTMGTFGPMWEGLQETQHKSLRNRLVDWHKSYRECTKEFLIELESYRYISWYRFGLEKRMMMLRVPNIIQAEGLFVPDKPMSQQLERFYRWIHQMMDLRDRAYTAESAVRLSKQLNITDTWSAMTERFKLEAAARKSQILDLGSVRVRRRGVSRKIARASRQTRFKSPRRKLKPIVRSKPGSDLISTIPANIVTVKVDETKAGRTTLSNQRRKSKKWAQAPISPRSQEQAISARKKRKPSTSTVAPHKQADKTEQGALLSDIKTRVKKPKTGEDEYDVGRTSEKSKTDKIRRPSDFKTKDSQNTKDQSSLPRKRDVVSKGKSLRLRKSSPQRNFWEPNPITIPGGLNPKSGDRPYSTASRLYRDSKLSVMEEQRECTLESHSFVVEPIKSVTDGSPDNVETSTVPMEQTALFWTHSDQLSPNGRKPVVHYCKSRESTERISQHFLDSKVIGFDLEWQAQSSASSSIPNNLSLIQIADETRIALFQIALFRPSRSRDDLIAPTLKRILESPDITKVGVSIKADSTRLRKYLGIGARSIFELSHLHKLIQYGQSQPALVNKRLVNLSDQVHAHLGLPLDKSGDVRCGNWTIPLNHSQVNYAATDPYASICLYYAMERKRLGMKPTPPRPAFAELNLPIIRPAGQTVNVDDHDLVSGMIDGDVIDRSS</sequence>
<organism evidence="5 6">
    <name type="scientific">Penicillium diatomitis</name>
    <dbReference type="NCBI Taxonomy" id="2819901"/>
    <lineage>
        <taxon>Eukaryota</taxon>
        <taxon>Fungi</taxon>
        <taxon>Dikarya</taxon>
        <taxon>Ascomycota</taxon>
        <taxon>Pezizomycotina</taxon>
        <taxon>Eurotiomycetes</taxon>
        <taxon>Eurotiomycetidae</taxon>
        <taxon>Eurotiales</taxon>
        <taxon>Aspergillaceae</taxon>
        <taxon>Penicillium</taxon>
    </lineage>
</organism>
<dbReference type="CDD" id="cd06141">
    <property type="entry name" value="WRN_exo"/>
    <property type="match status" value="1"/>
</dbReference>
<dbReference type="InterPro" id="IPR036397">
    <property type="entry name" value="RNaseH_sf"/>
</dbReference>
<dbReference type="SMART" id="SM00474">
    <property type="entry name" value="35EXOc"/>
    <property type="match status" value="1"/>
</dbReference>
<protein>
    <recommendedName>
        <fullName evidence="4">3'-5' exonuclease domain-containing protein</fullName>
    </recommendedName>
</protein>
<dbReference type="RefSeq" id="XP_056792567.1">
    <property type="nucleotide sequence ID" value="XM_056932608.1"/>
</dbReference>
<feature type="region of interest" description="Disordered" evidence="3">
    <location>
        <begin position="509"/>
        <end position="532"/>
    </location>
</feature>
<name>A0A9W9XGP0_9EURO</name>
<dbReference type="GeneID" id="81622857"/>
<reference evidence="5" key="2">
    <citation type="journal article" date="2023" name="IMA Fungus">
        <title>Comparative genomic study of the Penicillium genus elucidates a diverse pangenome and 15 lateral gene transfer events.</title>
        <authorList>
            <person name="Petersen C."/>
            <person name="Sorensen T."/>
            <person name="Nielsen M.R."/>
            <person name="Sondergaard T.E."/>
            <person name="Sorensen J.L."/>
            <person name="Fitzpatrick D.A."/>
            <person name="Frisvad J.C."/>
            <person name="Nielsen K.L."/>
        </authorList>
    </citation>
    <scope>NUCLEOTIDE SEQUENCE</scope>
    <source>
        <strain evidence="5">IBT 30728</strain>
    </source>
</reference>
<reference evidence="5" key="1">
    <citation type="submission" date="2022-12" db="EMBL/GenBank/DDBJ databases">
        <authorList>
            <person name="Petersen C."/>
        </authorList>
    </citation>
    <scope>NUCLEOTIDE SEQUENCE</scope>
    <source>
        <strain evidence="5">IBT 30728</strain>
    </source>
</reference>
<evidence type="ECO:0000259" key="4">
    <source>
        <dbReference type="SMART" id="SM00474"/>
    </source>
</evidence>
<keyword evidence="1" id="KW-0540">Nuclease</keyword>